<dbReference type="EMBL" id="CM056741">
    <property type="protein sequence ID" value="KAJ8681613.1"/>
    <property type="molecule type" value="Genomic_DNA"/>
</dbReference>
<dbReference type="Proteomes" id="UP001239111">
    <property type="component" value="Chromosome 1"/>
</dbReference>
<keyword evidence="2" id="KW-1185">Reference proteome</keyword>
<name>A0ACC2PEY3_9HYME</name>
<organism evidence="1 2">
    <name type="scientific">Eretmocerus hayati</name>
    <dbReference type="NCBI Taxonomy" id="131215"/>
    <lineage>
        <taxon>Eukaryota</taxon>
        <taxon>Metazoa</taxon>
        <taxon>Ecdysozoa</taxon>
        <taxon>Arthropoda</taxon>
        <taxon>Hexapoda</taxon>
        <taxon>Insecta</taxon>
        <taxon>Pterygota</taxon>
        <taxon>Neoptera</taxon>
        <taxon>Endopterygota</taxon>
        <taxon>Hymenoptera</taxon>
        <taxon>Apocrita</taxon>
        <taxon>Proctotrupomorpha</taxon>
        <taxon>Chalcidoidea</taxon>
        <taxon>Aphelinidae</taxon>
        <taxon>Aphelininae</taxon>
        <taxon>Eretmocerus</taxon>
    </lineage>
</organism>
<evidence type="ECO:0000313" key="1">
    <source>
        <dbReference type="EMBL" id="KAJ8681613.1"/>
    </source>
</evidence>
<gene>
    <name evidence="1" type="ORF">QAD02_017405</name>
</gene>
<proteinExistence type="predicted"/>
<evidence type="ECO:0000313" key="2">
    <source>
        <dbReference type="Proteomes" id="UP001239111"/>
    </source>
</evidence>
<reference evidence="1" key="1">
    <citation type="submission" date="2023-04" db="EMBL/GenBank/DDBJ databases">
        <title>A chromosome-level genome assembly of the parasitoid wasp Eretmocerus hayati.</title>
        <authorList>
            <person name="Zhong Y."/>
            <person name="Liu S."/>
            <person name="Liu Y."/>
        </authorList>
    </citation>
    <scope>NUCLEOTIDE SEQUENCE</scope>
    <source>
        <strain evidence="1">ZJU_SS_LIU_2023</strain>
    </source>
</reference>
<sequence>MCTTTACTTKIQLRVLELDSPDLEPNEKFIFAPATWIDFDHDKKVLVVRYLFPPRDESDEDLFQGVLESRVMAPEIWPCYPILKSHLETDSVKTAQRILRELIKKANESNQREKVLEAVSKTSLNLEDVPSLTQHPTLFSKDSMKGTEIQGNFLQAIENGVQQPHHVSPNKIGSNPSGAENITTRKRKLRSKLTDDIVNGNGKTVPKQPKKKPTARKPKLSVRRTHQQVLDAQNGTPPLSSSVDEEKNQKSLENVSFEQELPNSVTPPIDGEMIENDSILLLGSSEKPVDKSVDDGATTSEISNNATMNKSADNETITSEMSNSAALPNSLESSTDLTSVIQEITPVNVNQLATKQDILNLQEWIARRLDSQSSRISENTKCIKECKKVFLNQTSKSTPEVIMTVDNLKTQHGLSIPFEFLKDFEEFELSLDKSVLLRQDLQTYFRSVITPENDSKDSVRDIYKEFFRKNVLSENFVALQATSTKKALIDTSFGRLLYDCVRAKVDITTKILRKSFSDVMHDVKDWEGGRTERSKKSNIDEENDD</sequence>
<comment type="caution">
    <text evidence="1">The sequence shown here is derived from an EMBL/GenBank/DDBJ whole genome shotgun (WGS) entry which is preliminary data.</text>
</comment>
<accession>A0ACC2PEY3</accession>
<protein>
    <submittedName>
        <fullName evidence="1">Uncharacterized protein</fullName>
    </submittedName>
</protein>